<reference evidence="2 3" key="1">
    <citation type="journal article" date="2009" name="Nature">
        <title>The Sorghum bicolor genome and the diversification of grasses.</title>
        <authorList>
            <person name="Paterson A.H."/>
            <person name="Bowers J.E."/>
            <person name="Bruggmann R."/>
            <person name="Dubchak I."/>
            <person name="Grimwood J."/>
            <person name="Gundlach H."/>
            <person name="Haberer G."/>
            <person name="Hellsten U."/>
            <person name="Mitros T."/>
            <person name="Poliakov A."/>
            <person name="Schmutz J."/>
            <person name="Spannagl M."/>
            <person name="Tang H."/>
            <person name="Wang X."/>
            <person name="Wicker T."/>
            <person name="Bharti A.K."/>
            <person name="Chapman J."/>
            <person name="Feltus F.A."/>
            <person name="Gowik U."/>
            <person name="Grigoriev I.V."/>
            <person name="Lyons E."/>
            <person name="Maher C.A."/>
            <person name="Martis M."/>
            <person name="Narechania A."/>
            <person name="Otillar R.P."/>
            <person name="Penning B.W."/>
            <person name="Salamov A.A."/>
            <person name="Wang Y."/>
            <person name="Zhang L."/>
            <person name="Carpita N.C."/>
            <person name="Freeling M."/>
            <person name="Gingle A.R."/>
            <person name="Hash C.T."/>
            <person name="Keller B."/>
            <person name="Klein P."/>
            <person name="Kresovich S."/>
            <person name="McCann M.C."/>
            <person name="Ming R."/>
            <person name="Peterson D.G."/>
            <person name="Mehboob-ur-Rahman"/>
            <person name="Ware D."/>
            <person name="Westhoff P."/>
            <person name="Mayer K.F."/>
            <person name="Messing J."/>
            <person name="Rokhsar D.S."/>
        </authorList>
    </citation>
    <scope>NUCLEOTIDE SEQUENCE [LARGE SCALE GENOMIC DNA]</scope>
    <source>
        <strain evidence="3">cv. BTx623</strain>
    </source>
</reference>
<name>A0A1W0W7Y1_SORBI</name>
<feature type="compositionally biased region" description="Basic residues" evidence="1">
    <location>
        <begin position="109"/>
        <end position="119"/>
    </location>
</feature>
<keyword evidence="3" id="KW-1185">Reference proteome</keyword>
<sequence length="237" mass="25281">MPSTYPPLLERMERRVKAYPPASRLKPFQLPTTPVATTAHPASYDAALDAAPALAPASPSAAMCLLVGSPSPPTSPLAPLPPPHCAVPCNPPPAMPCSRPSRRGLPQRPRPRPRLRRLPAPHDAARRVTCTLHTARQRSTATGRHPVGAPSHLRPPRGARCAAAAPHRSTNLAAPSVHPRPTPKRRPSCASSPPAPSATATSLTNSEHHGTKMQIHTYIHLTRSPICSKQQKRSTQG</sequence>
<dbReference type="Gramene" id="OQU90508">
    <property type="protein sequence ID" value="OQU90508"/>
    <property type="gene ID" value="SORBI_3002G423700"/>
</dbReference>
<proteinExistence type="predicted"/>
<dbReference type="AlphaFoldDB" id="A0A1W0W7Y1"/>
<feature type="compositionally biased region" description="Low complexity" evidence="1">
    <location>
        <begin position="156"/>
        <end position="166"/>
    </location>
</feature>
<evidence type="ECO:0000313" key="3">
    <source>
        <dbReference type="Proteomes" id="UP000000768"/>
    </source>
</evidence>
<feature type="compositionally biased region" description="Low complexity" evidence="1">
    <location>
        <begin position="188"/>
        <end position="202"/>
    </location>
</feature>
<evidence type="ECO:0000313" key="2">
    <source>
        <dbReference type="EMBL" id="OQU90508.1"/>
    </source>
</evidence>
<feature type="region of interest" description="Disordered" evidence="1">
    <location>
        <begin position="94"/>
        <end position="208"/>
    </location>
</feature>
<protein>
    <submittedName>
        <fullName evidence="2">Uncharacterized protein</fullName>
    </submittedName>
</protein>
<accession>A0A1W0W7Y1</accession>
<dbReference type="OMA" id="THFHTHR"/>
<reference evidence="3" key="2">
    <citation type="journal article" date="2018" name="Plant J.">
        <title>The Sorghum bicolor reference genome: improved assembly, gene annotations, a transcriptome atlas, and signatures of genome organization.</title>
        <authorList>
            <person name="McCormick R.F."/>
            <person name="Truong S.K."/>
            <person name="Sreedasyam A."/>
            <person name="Jenkins J."/>
            <person name="Shu S."/>
            <person name="Sims D."/>
            <person name="Kennedy M."/>
            <person name="Amirebrahimi M."/>
            <person name="Weers B.D."/>
            <person name="McKinley B."/>
            <person name="Mattison A."/>
            <person name="Morishige D.T."/>
            <person name="Grimwood J."/>
            <person name="Schmutz J."/>
            <person name="Mullet J.E."/>
        </authorList>
    </citation>
    <scope>NUCLEOTIDE SEQUENCE [LARGE SCALE GENOMIC DNA]</scope>
    <source>
        <strain evidence="3">cv. BTx623</strain>
    </source>
</reference>
<feature type="compositionally biased region" description="Polar residues" evidence="1">
    <location>
        <begin position="131"/>
        <end position="142"/>
    </location>
</feature>
<dbReference type="InParanoid" id="A0A1W0W7Y1"/>
<organism evidence="2 3">
    <name type="scientific">Sorghum bicolor</name>
    <name type="common">Sorghum</name>
    <name type="synonym">Sorghum vulgare</name>
    <dbReference type="NCBI Taxonomy" id="4558"/>
    <lineage>
        <taxon>Eukaryota</taxon>
        <taxon>Viridiplantae</taxon>
        <taxon>Streptophyta</taxon>
        <taxon>Embryophyta</taxon>
        <taxon>Tracheophyta</taxon>
        <taxon>Spermatophyta</taxon>
        <taxon>Magnoliopsida</taxon>
        <taxon>Liliopsida</taxon>
        <taxon>Poales</taxon>
        <taxon>Poaceae</taxon>
        <taxon>PACMAD clade</taxon>
        <taxon>Panicoideae</taxon>
        <taxon>Andropogonodae</taxon>
        <taxon>Andropogoneae</taxon>
        <taxon>Sorghinae</taxon>
        <taxon>Sorghum</taxon>
    </lineage>
</organism>
<dbReference type="Proteomes" id="UP000000768">
    <property type="component" value="Chromosome 2"/>
</dbReference>
<dbReference type="EMBL" id="CM000761">
    <property type="protein sequence ID" value="OQU90508.1"/>
    <property type="molecule type" value="Genomic_DNA"/>
</dbReference>
<evidence type="ECO:0000256" key="1">
    <source>
        <dbReference type="SAM" id="MobiDB-lite"/>
    </source>
</evidence>
<gene>
    <name evidence="2" type="ORF">SORBI_3002G423700</name>
</gene>